<comment type="caution">
    <text evidence="1">The sequence shown here is derived from an EMBL/GenBank/DDBJ whole genome shotgun (WGS) entry which is preliminary data.</text>
</comment>
<gene>
    <name evidence="1" type="ORF">EHP00_1666</name>
</gene>
<dbReference type="EMBL" id="MNPJ01000027">
    <property type="protein sequence ID" value="OQS53615.1"/>
    <property type="molecule type" value="Genomic_DNA"/>
</dbReference>
<reference evidence="1 2" key="1">
    <citation type="journal article" date="2017" name="Environ. Microbiol.">
        <title>Decay of the glycolytic pathway and adaptation to intranuclear parasitism within Enterocytozoonidae microsporidia.</title>
        <authorList>
            <person name="Wiredu Boakye D."/>
            <person name="Jaroenlak P."/>
            <person name="Prachumwat A."/>
            <person name="Williams T.A."/>
            <person name="Bateman K.S."/>
            <person name="Itsathitphaisarn O."/>
            <person name="Sritunyalucksana K."/>
            <person name="Paszkiewicz K.H."/>
            <person name="Moore K.A."/>
            <person name="Stentiford G.D."/>
            <person name="Williams B.A."/>
        </authorList>
    </citation>
    <scope>NUCLEOTIDE SEQUENCE [LARGE SCALE GENOMIC DNA]</scope>
    <source>
        <strain evidence="1 2">TH1</strain>
    </source>
</reference>
<sequence>MLNFPMSKKTKTKEGLSVTRTYKKGKCTKTPYITTKFTFIDTINLILIRHSKKYKEMFAKVEEYKTETKDNFKLTNNSFSSDESEIANKENIKGKKYIESSEDFSKVKYKTVVEEIWTDLVEEFTENYFEGLNLNNKYYIYKGDKEQNVSNTKYTCNDPALLDENNIINQITASSAANKYYSLNRKYVEEIEKIALTNKESKWVYFDIFDKTLNDTFISKSHTEQIEEEIEEIVNKHLESIKEKEKSIARKNKEEKLENQDKEDFIKIHNENAKNSQKVIGLLENINSKMGILIDLFKNKNIQKNLNNDLEDNKLNNKFNNKDGVKYEIKEENNDNKNNWC</sequence>
<proteinExistence type="predicted"/>
<keyword evidence="2" id="KW-1185">Reference proteome</keyword>
<evidence type="ECO:0000313" key="1">
    <source>
        <dbReference type="EMBL" id="OQS53615.1"/>
    </source>
</evidence>
<accession>A0A1W0E2Z9</accession>
<dbReference type="VEuPathDB" id="MicrosporidiaDB:EHP00_1666"/>
<name>A0A1W0E2Z9_9MICR</name>
<organism evidence="1 2">
    <name type="scientific">Ecytonucleospora hepatopenaei</name>
    <dbReference type="NCBI Taxonomy" id="646526"/>
    <lineage>
        <taxon>Eukaryota</taxon>
        <taxon>Fungi</taxon>
        <taxon>Fungi incertae sedis</taxon>
        <taxon>Microsporidia</taxon>
        <taxon>Enterocytozoonidae</taxon>
        <taxon>Ecytonucleospora</taxon>
    </lineage>
</organism>
<protein>
    <submittedName>
        <fullName evidence="1">Uncharacterized protein</fullName>
    </submittedName>
</protein>
<dbReference type="Proteomes" id="UP000192758">
    <property type="component" value="Unassembled WGS sequence"/>
</dbReference>
<dbReference type="SMR" id="A0A1W0E2Z9"/>
<dbReference type="AlphaFoldDB" id="A0A1W0E2Z9"/>
<evidence type="ECO:0000313" key="2">
    <source>
        <dbReference type="Proteomes" id="UP000192758"/>
    </source>
</evidence>